<name>A0ABD5S206_9EURY</name>
<gene>
    <name evidence="2" type="ORF">ACFQE1_15460</name>
</gene>
<feature type="compositionally biased region" description="Acidic residues" evidence="1">
    <location>
        <begin position="205"/>
        <end position="215"/>
    </location>
</feature>
<dbReference type="AlphaFoldDB" id="A0ABD5S206"/>
<feature type="region of interest" description="Disordered" evidence="1">
    <location>
        <begin position="196"/>
        <end position="221"/>
    </location>
</feature>
<feature type="region of interest" description="Disordered" evidence="1">
    <location>
        <begin position="138"/>
        <end position="157"/>
    </location>
</feature>
<evidence type="ECO:0000313" key="3">
    <source>
        <dbReference type="Proteomes" id="UP001596328"/>
    </source>
</evidence>
<sequence>MSLDVPRLDDRDFAVILEDARKRIPVYAPEWTDHNVHDPGVTFLELFAWLAESYGYQLDQVTDAHRRKFLGLLGTRPRSPQPAAGRVQVTRGAEGSLAGTHLPAGTPVLADDDGSIAWFRTVRETTLTAATLDRVVSDTRDGRSDDTLANETPGLSYPAFGPEADAESALYLGFSGDPFANADSLSVSVSLAEDALVSSGPHDEEPFDESPDTESDSSGTFDPSVAVRWEYCIEPGYEAWYDPDVWAPIPLRDDGTNAFYRSGTVVLGKPPEVDPDESPAWVGQPGTVGGPGLVLDIDEPYRWLRCVVVRDGHEIPPVVEALRLNVVDVTHGRVRRVTFTRA</sequence>
<dbReference type="Proteomes" id="UP001596328">
    <property type="component" value="Unassembled WGS sequence"/>
</dbReference>
<organism evidence="2 3">
    <name type="scientific">Halobium palmae</name>
    <dbReference type="NCBI Taxonomy" id="1776492"/>
    <lineage>
        <taxon>Archaea</taxon>
        <taxon>Methanobacteriati</taxon>
        <taxon>Methanobacteriota</taxon>
        <taxon>Stenosarchaea group</taxon>
        <taxon>Halobacteria</taxon>
        <taxon>Halobacteriales</taxon>
        <taxon>Haloferacaceae</taxon>
        <taxon>Halobium</taxon>
    </lineage>
</organism>
<accession>A0ABD5S206</accession>
<comment type="caution">
    <text evidence="2">The sequence shown here is derived from an EMBL/GenBank/DDBJ whole genome shotgun (WGS) entry which is preliminary data.</text>
</comment>
<protein>
    <submittedName>
        <fullName evidence="2">Baseplate assembly protein</fullName>
    </submittedName>
</protein>
<dbReference type="EMBL" id="JBHSWU010000678">
    <property type="protein sequence ID" value="MFC6725738.1"/>
    <property type="molecule type" value="Genomic_DNA"/>
</dbReference>
<feature type="non-terminal residue" evidence="2">
    <location>
        <position position="342"/>
    </location>
</feature>
<evidence type="ECO:0000313" key="2">
    <source>
        <dbReference type="EMBL" id="MFC6725738.1"/>
    </source>
</evidence>
<keyword evidence="3" id="KW-1185">Reference proteome</keyword>
<reference evidence="2 3" key="1">
    <citation type="journal article" date="2019" name="Int. J. Syst. Evol. Microbiol.">
        <title>The Global Catalogue of Microorganisms (GCM) 10K type strain sequencing project: providing services to taxonomists for standard genome sequencing and annotation.</title>
        <authorList>
            <consortium name="The Broad Institute Genomics Platform"/>
            <consortium name="The Broad Institute Genome Sequencing Center for Infectious Disease"/>
            <person name="Wu L."/>
            <person name="Ma J."/>
        </authorList>
    </citation>
    <scope>NUCLEOTIDE SEQUENCE [LARGE SCALE GENOMIC DNA]</scope>
    <source>
        <strain evidence="2 3">NBRC 111368</strain>
    </source>
</reference>
<evidence type="ECO:0000256" key="1">
    <source>
        <dbReference type="SAM" id="MobiDB-lite"/>
    </source>
</evidence>
<proteinExistence type="predicted"/>